<proteinExistence type="predicted"/>
<dbReference type="PATRIC" id="fig|888820.3.peg.1611"/>
<reference evidence="1 2" key="1">
    <citation type="submission" date="2011-03" db="EMBL/GenBank/DDBJ databases">
        <authorList>
            <person name="Muzny D."/>
            <person name="Qin X."/>
            <person name="Deng J."/>
            <person name="Jiang H."/>
            <person name="Liu Y."/>
            <person name="Qu J."/>
            <person name="Song X.-Z."/>
            <person name="Zhang L."/>
            <person name="Thornton R."/>
            <person name="Coyle M."/>
            <person name="Francisco L."/>
            <person name="Jackson L."/>
            <person name="Javaid M."/>
            <person name="Korchina V."/>
            <person name="Kovar C."/>
            <person name="Mata R."/>
            <person name="Mathew T."/>
            <person name="Ngo R."/>
            <person name="Nguyen L."/>
            <person name="Nguyen N."/>
            <person name="Okwuonu G."/>
            <person name="Ongeri F."/>
            <person name="Pham C."/>
            <person name="Simmons D."/>
            <person name="Wilczek-Boney K."/>
            <person name="Hale W."/>
            <person name="Jakkamsetti A."/>
            <person name="Pham P."/>
            <person name="Ruth R."/>
            <person name="San Lucas F."/>
            <person name="Warren J."/>
            <person name="Zhang J."/>
            <person name="Zhao Z."/>
            <person name="Zhou C."/>
            <person name="Zhu D."/>
            <person name="Lee S."/>
            <person name="Bess C."/>
            <person name="Blankenburg K."/>
            <person name="Forbes L."/>
            <person name="Fu Q."/>
            <person name="Gubbala S."/>
            <person name="Hirani K."/>
            <person name="Jayaseelan J.C."/>
            <person name="Lara F."/>
            <person name="Munidasa M."/>
            <person name="Palculict T."/>
            <person name="Patil S."/>
            <person name="Pu L.-L."/>
            <person name="Saada N."/>
            <person name="Tang L."/>
            <person name="Weissenberger G."/>
            <person name="Zhu Y."/>
            <person name="Hemphill L."/>
            <person name="Shang Y."/>
            <person name="Youmans B."/>
            <person name="Ayvaz T."/>
            <person name="Ross M."/>
            <person name="Santibanez J."/>
            <person name="Aqrawi P."/>
            <person name="Gross S."/>
            <person name="Joshi V."/>
            <person name="Fowler G."/>
            <person name="Nazareth L."/>
            <person name="Reid J."/>
            <person name="Worley K."/>
            <person name="Petrosino J."/>
            <person name="Highlander S."/>
            <person name="Gibbs R."/>
        </authorList>
    </citation>
    <scope>NUCLEOTIDE SEQUENCE [LARGE SCALE GENOMIC DNA]</scope>
    <source>
        <strain evidence="1 2">SK1056</strain>
    </source>
</reference>
<gene>
    <name evidence="1" type="ORF">HMPREF9393_1646</name>
</gene>
<sequence length="40" mass="4700">MSNIAINYITVFTLFLDKIFKEWSNQKRHLLGDAFRSQGP</sequence>
<dbReference type="Proteomes" id="UP000004171">
    <property type="component" value="Unassembled WGS sequence"/>
</dbReference>
<accession>F3UDN9</accession>
<evidence type="ECO:0000313" key="1">
    <source>
        <dbReference type="EMBL" id="EGJ37865.1"/>
    </source>
</evidence>
<dbReference type="EMBL" id="AFFL01000004">
    <property type="protein sequence ID" value="EGJ37865.1"/>
    <property type="molecule type" value="Genomic_DNA"/>
</dbReference>
<comment type="caution">
    <text evidence="1">The sequence shown here is derived from an EMBL/GenBank/DDBJ whole genome shotgun (WGS) entry which is preliminary data.</text>
</comment>
<dbReference type="AlphaFoldDB" id="F3UDN9"/>
<organism evidence="1 2">
    <name type="scientific">Streptococcus sanguinis SK1056</name>
    <dbReference type="NCBI Taxonomy" id="888820"/>
    <lineage>
        <taxon>Bacteria</taxon>
        <taxon>Bacillati</taxon>
        <taxon>Bacillota</taxon>
        <taxon>Bacilli</taxon>
        <taxon>Lactobacillales</taxon>
        <taxon>Streptococcaceae</taxon>
        <taxon>Streptococcus</taxon>
    </lineage>
</organism>
<protein>
    <submittedName>
        <fullName evidence="1">Uncharacterized protein</fullName>
    </submittedName>
</protein>
<name>F3UDN9_STRSA</name>
<evidence type="ECO:0000313" key="2">
    <source>
        <dbReference type="Proteomes" id="UP000004171"/>
    </source>
</evidence>
<dbReference type="HOGENOM" id="CLU_3297392_0_0_9"/>